<gene>
    <name evidence="8" type="ORF">BG846_03346</name>
</gene>
<dbReference type="InterPro" id="IPR039425">
    <property type="entry name" value="RNA_pol_sigma-70-like"/>
</dbReference>
<name>A0A1Y2NVS2_STRFR</name>
<dbReference type="AlphaFoldDB" id="A0A1Y2NVS2"/>
<feature type="compositionally biased region" description="Low complexity" evidence="6">
    <location>
        <begin position="181"/>
        <end position="217"/>
    </location>
</feature>
<dbReference type="Gene3D" id="1.10.1740.10">
    <property type="match status" value="1"/>
</dbReference>
<evidence type="ECO:0000256" key="2">
    <source>
        <dbReference type="ARBA" id="ARBA00023015"/>
    </source>
</evidence>
<protein>
    <submittedName>
        <fullName evidence="8">RNA polymerase sigma factor</fullName>
    </submittedName>
</protein>
<dbReference type="InterPro" id="IPR036388">
    <property type="entry name" value="WH-like_DNA-bd_sf"/>
</dbReference>
<dbReference type="InterPro" id="IPR013249">
    <property type="entry name" value="RNA_pol_sigma70_r4_t2"/>
</dbReference>
<keyword evidence="3" id="KW-0731">Sigma factor</keyword>
<dbReference type="Gene3D" id="1.10.10.10">
    <property type="entry name" value="Winged helix-like DNA-binding domain superfamily/Winged helix DNA-binding domain"/>
    <property type="match status" value="1"/>
</dbReference>
<keyword evidence="2" id="KW-0805">Transcription regulation</keyword>
<feature type="compositionally biased region" description="Pro residues" evidence="6">
    <location>
        <begin position="19"/>
        <end position="31"/>
    </location>
</feature>
<dbReference type="GO" id="GO:0003677">
    <property type="term" value="F:DNA binding"/>
    <property type="evidence" value="ECO:0007669"/>
    <property type="project" value="UniProtKB-KW"/>
</dbReference>
<evidence type="ECO:0000313" key="9">
    <source>
        <dbReference type="Proteomes" id="UP000194318"/>
    </source>
</evidence>
<feature type="region of interest" description="Disordered" evidence="6">
    <location>
        <begin position="435"/>
        <end position="475"/>
    </location>
</feature>
<dbReference type="InterPro" id="IPR013324">
    <property type="entry name" value="RNA_pol_sigma_r3/r4-like"/>
</dbReference>
<evidence type="ECO:0000256" key="4">
    <source>
        <dbReference type="ARBA" id="ARBA00023125"/>
    </source>
</evidence>
<dbReference type="SUPFAM" id="SSF88946">
    <property type="entry name" value="Sigma2 domain of RNA polymerase sigma factors"/>
    <property type="match status" value="1"/>
</dbReference>
<evidence type="ECO:0000259" key="7">
    <source>
        <dbReference type="Pfam" id="PF08281"/>
    </source>
</evidence>
<dbReference type="Pfam" id="PF08281">
    <property type="entry name" value="Sigma70_r4_2"/>
    <property type="match status" value="1"/>
</dbReference>
<feature type="domain" description="RNA polymerase sigma factor 70 region 4 type 2" evidence="7">
    <location>
        <begin position="318"/>
        <end position="368"/>
    </location>
</feature>
<keyword evidence="5" id="KW-0804">Transcription</keyword>
<dbReference type="GO" id="GO:0006352">
    <property type="term" value="P:DNA-templated transcription initiation"/>
    <property type="evidence" value="ECO:0007669"/>
    <property type="project" value="InterPro"/>
</dbReference>
<dbReference type="RefSeq" id="WP_085921427.1">
    <property type="nucleotide sequence ID" value="NZ_MIFZ01000251.1"/>
</dbReference>
<comment type="similarity">
    <text evidence="1">Belongs to the sigma-70 factor family. ECF subfamily.</text>
</comment>
<evidence type="ECO:0000256" key="5">
    <source>
        <dbReference type="ARBA" id="ARBA00023163"/>
    </source>
</evidence>
<organism evidence="8 9">
    <name type="scientific">Streptomyces fradiae ATCC 10745 = DSM 40063</name>
    <dbReference type="NCBI Taxonomy" id="1319510"/>
    <lineage>
        <taxon>Bacteria</taxon>
        <taxon>Bacillati</taxon>
        <taxon>Actinomycetota</taxon>
        <taxon>Actinomycetes</taxon>
        <taxon>Kitasatosporales</taxon>
        <taxon>Streptomycetaceae</taxon>
        <taxon>Streptomyces</taxon>
    </lineage>
</organism>
<comment type="caution">
    <text evidence="8">The sequence shown here is derived from an EMBL/GenBank/DDBJ whole genome shotgun (WGS) entry which is preliminary data.</text>
</comment>
<feature type="region of interest" description="Disordered" evidence="6">
    <location>
        <begin position="1"/>
        <end position="224"/>
    </location>
</feature>
<feature type="compositionally biased region" description="Low complexity" evidence="6">
    <location>
        <begin position="157"/>
        <end position="169"/>
    </location>
</feature>
<reference evidence="8 9" key="1">
    <citation type="submission" date="2016-09" db="EMBL/GenBank/DDBJ databases">
        <title>Streptomyces fradiae DSM40063, a candidate organism with high potential of specific P450 cytochromes.</title>
        <authorList>
            <person name="Grumaz C."/>
            <person name="Vainshtein Y."/>
            <person name="Kirstahler P."/>
            <person name="Sohn K."/>
        </authorList>
    </citation>
    <scope>NUCLEOTIDE SEQUENCE [LARGE SCALE GENOMIC DNA]</scope>
    <source>
        <strain evidence="8 9">DSM 40063</strain>
    </source>
</reference>
<dbReference type="Proteomes" id="UP000194318">
    <property type="component" value="Unassembled WGS sequence"/>
</dbReference>
<evidence type="ECO:0000256" key="3">
    <source>
        <dbReference type="ARBA" id="ARBA00023082"/>
    </source>
</evidence>
<evidence type="ECO:0000256" key="6">
    <source>
        <dbReference type="SAM" id="MobiDB-lite"/>
    </source>
</evidence>
<evidence type="ECO:0000313" key="8">
    <source>
        <dbReference type="EMBL" id="OSY51038.1"/>
    </source>
</evidence>
<keyword evidence="4" id="KW-0238">DNA-binding</keyword>
<dbReference type="SUPFAM" id="SSF88659">
    <property type="entry name" value="Sigma3 and sigma4 domains of RNA polymerase sigma factors"/>
    <property type="match status" value="1"/>
</dbReference>
<dbReference type="GO" id="GO:0016987">
    <property type="term" value="F:sigma factor activity"/>
    <property type="evidence" value="ECO:0007669"/>
    <property type="project" value="UniProtKB-KW"/>
</dbReference>
<proteinExistence type="inferred from homology"/>
<feature type="compositionally biased region" description="Polar residues" evidence="6">
    <location>
        <begin position="1"/>
        <end position="15"/>
    </location>
</feature>
<sequence length="475" mass="46814">MSQRTTAQSPPSRSRPSGAVPPTPAAEPGPDTPADERSAQAPAPADPRPSTEPAAAGPAEEPASAEPGADAPVDAPGGPASVAPAPVDAPGGPASVAPAPVDAPGGPASVAPAPVDAPGGPASVAPAPAEPAADASGAPEPGTGPTTATRPPEDTAPRSADAGPAGADPVDAETTAEVPLPTGSAAPGSGGEAPTATGPDAAGPGGDAAPSAGATAAGPGGGAAPVPAVGRGRVEFDALYERAAPALIHQVYLLTGRRGDAFDSVEHAFQRAWEHWPEVFHDPDPVGWVRSRAFEHALAPWRWFRRPRRPGGPPADPVHRALLELPPLYRRTVLLCDGVGLTVDEAAAEAAATVPATTSRLEHARAALLERLPEPVGPEEARERLSALAGAVSTATLPLARSVRTGSERRLRALTGTVFGLTALLAGAVVFSAVTPRSPSPEPAPAPYGSVSDDGAPGRGTSAPPGGGPSAPPSP</sequence>
<dbReference type="EMBL" id="MIFZ01000251">
    <property type="protein sequence ID" value="OSY51038.1"/>
    <property type="molecule type" value="Genomic_DNA"/>
</dbReference>
<dbReference type="InterPro" id="IPR013325">
    <property type="entry name" value="RNA_pol_sigma_r2"/>
</dbReference>
<dbReference type="PANTHER" id="PTHR43133:SF8">
    <property type="entry name" value="RNA POLYMERASE SIGMA FACTOR HI_1459-RELATED"/>
    <property type="match status" value="1"/>
</dbReference>
<dbReference type="PANTHER" id="PTHR43133">
    <property type="entry name" value="RNA POLYMERASE ECF-TYPE SIGMA FACTO"/>
    <property type="match status" value="1"/>
</dbReference>
<evidence type="ECO:0000256" key="1">
    <source>
        <dbReference type="ARBA" id="ARBA00010641"/>
    </source>
</evidence>
<accession>A0A1Y2NVS2</accession>
<feature type="compositionally biased region" description="Pro residues" evidence="6">
    <location>
        <begin position="466"/>
        <end position="475"/>
    </location>
</feature>
<feature type="compositionally biased region" description="Low complexity" evidence="6">
    <location>
        <begin position="51"/>
        <end position="150"/>
    </location>
</feature>